<dbReference type="SUPFAM" id="SSF53335">
    <property type="entry name" value="S-adenosyl-L-methionine-dependent methyltransferases"/>
    <property type="match status" value="1"/>
</dbReference>
<evidence type="ECO:0000313" key="2">
    <source>
        <dbReference type="Proteomes" id="UP000030969"/>
    </source>
</evidence>
<proteinExistence type="predicted"/>
<name>A0AAJ0J222_9XANT</name>
<evidence type="ECO:0008006" key="3">
    <source>
        <dbReference type="Google" id="ProtNLM"/>
    </source>
</evidence>
<comment type="caution">
    <text evidence="1">The sequence shown here is derived from an EMBL/GenBank/DDBJ whole genome shotgun (WGS) entry which is preliminary data.</text>
</comment>
<gene>
    <name evidence="1" type="ORF">OR61_02600</name>
</gene>
<dbReference type="InterPro" id="IPR029063">
    <property type="entry name" value="SAM-dependent_MTases_sf"/>
</dbReference>
<dbReference type="Gene3D" id="3.40.50.150">
    <property type="entry name" value="Vaccinia Virus protein VP39"/>
    <property type="match status" value="1"/>
</dbReference>
<dbReference type="Proteomes" id="UP000030969">
    <property type="component" value="Unassembled WGS sequence"/>
</dbReference>
<dbReference type="AlphaFoldDB" id="A0AAJ0J222"/>
<organism evidence="1 2">
    <name type="scientific">Xanthomonas vesicatoria</name>
    <dbReference type="NCBI Taxonomy" id="56460"/>
    <lineage>
        <taxon>Bacteria</taxon>
        <taxon>Pseudomonadati</taxon>
        <taxon>Pseudomonadota</taxon>
        <taxon>Gammaproteobacteria</taxon>
        <taxon>Lysobacterales</taxon>
        <taxon>Lysobacteraceae</taxon>
        <taxon>Xanthomonas</taxon>
    </lineage>
</organism>
<evidence type="ECO:0000313" key="1">
    <source>
        <dbReference type="EMBL" id="KHM97915.1"/>
    </source>
</evidence>
<reference evidence="1 2" key="1">
    <citation type="submission" date="2014-11" db="EMBL/GenBank/DDBJ databases">
        <title>Draft Genome Sequences of Xanthomonas vesicatoria Strains from the Balkan Peninsula.</title>
        <authorList>
            <person name="Vancheva T."/>
            <person name="Lefeuvre P."/>
            <person name="Bogatzevska N."/>
            <person name="Moncheva P."/>
            <person name="Koebnik R."/>
        </authorList>
    </citation>
    <scope>NUCLEOTIDE SEQUENCE [LARGE SCALE GENOMIC DNA]</scope>
    <source>
        <strain evidence="1 2">53M</strain>
    </source>
</reference>
<dbReference type="InterPro" id="IPR010743">
    <property type="entry name" value="Methionine_synth_MetW"/>
</dbReference>
<sequence>MRVGVVDFDERYTSYQTDRAPLRKLVRKLYLRSAQSLLRGPTLDFGCGVGELLGRLPGGSRGLEYNVATVAYCRSLGLAVDHYDGFADDWQLRVVPDSARFESMVVSHVLEHLEAPAEIFGKLARAARRLGVQRLLVIVPGKAGFRSDPTHLTFIDNGFLSRPELLTEAGFRLEMSRYFPLDQRWLGDWLTHHEMQTLYVRDI</sequence>
<dbReference type="EMBL" id="JSYJ01000009">
    <property type="protein sequence ID" value="KHM97915.1"/>
    <property type="molecule type" value="Genomic_DNA"/>
</dbReference>
<accession>A0AAJ0J222</accession>
<dbReference type="Pfam" id="PF07021">
    <property type="entry name" value="MetW"/>
    <property type="match status" value="1"/>
</dbReference>
<protein>
    <recommendedName>
        <fullName evidence="3">Methyltransferase type 11</fullName>
    </recommendedName>
</protein>